<feature type="domain" description="Rhodanese" evidence="1">
    <location>
        <begin position="27"/>
        <end position="112"/>
    </location>
</feature>
<sequence>MWIFTLLKSKRKYQVISHEKAMDMMKKDKNYKLIDVRTPVEYQQGHIKSAVNIPNETIGKEEPSQLKKKDQNIIVYCFSGYRSRQTCRKLAKMGYTNIYSMAGISSWQGKMVR</sequence>
<dbReference type="Pfam" id="PF00581">
    <property type="entry name" value="Rhodanese"/>
    <property type="match status" value="1"/>
</dbReference>
<accession>D6GSW5</accession>
<dbReference type="OrthoDB" id="9800872at2"/>
<dbReference type="InterPro" id="IPR036873">
    <property type="entry name" value="Rhodanese-like_dom_sf"/>
</dbReference>
<dbReference type="PATRIC" id="fig|546269.5.peg.1815"/>
<proteinExistence type="predicted"/>
<reference evidence="3" key="1">
    <citation type="submission" date="2010-12" db="EMBL/GenBank/DDBJ databases">
        <title>The genome sequence of Filifactor alocis strain ATCC 35896.</title>
        <authorList>
            <consortium name="The Broad Institute Genome Sequencing Platform"/>
            <person name="Ward D."/>
            <person name="Earl A."/>
            <person name="Feldgarden M."/>
            <person name="Young S.K."/>
            <person name="Gargeya S."/>
            <person name="Zeng Q."/>
            <person name="Alvarado L."/>
            <person name="Berlin A."/>
            <person name="Bochicchio J."/>
            <person name="Chapman S.B."/>
            <person name="Chen Z."/>
            <person name="Freedman E."/>
            <person name="Gellesch M."/>
            <person name="Goldberg J."/>
            <person name="Griggs A."/>
            <person name="Gujja S."/>
            <person name="Heilman E."/>
            <person name="Heiman D."/>
            <person name="Howarth C."/>
            <person name="Mehta T."/>
            <person name="Neiman D."/>
            <person name="Pearson M."/>
            <person name="Roberts A."/>
            <person name="Saif S."/>
            <person name="Shea T."/>
            <person name="Shenoy N."/>
            <person name="Sisk P."/>
            <person name="Stolte C."/>
            <person name="Sykes S."/>
            <person name="White J."/>
            <person name="Yandava C."/>
            <person name="Izard J."/>
            <person name="Blanton J.M."/>
            <person name="Baranova O.V."/>
            <person name="Tanner A.C."/>
            <person name="Dewhirst F.E."/>
            <person name="Haas B."/>
            <person name="Nusbaum C."/>
            <person name="Birren B."/>
        </authorList>
    </citation>
    <scope>NUCLEOTIDE SEQUENCE [LARGE SCALE GENOMIC DNA]</scope>
    <source>
        <strain evidence="3">ATCC 35896 / D40 B5</strain>
    </source>
</reference>
<dbReference type="InterPro" id="IPR001763">
    <property type="entry name" value="Rhodanese-like_dom"/>
</dbReference>
<dbReference type="eggNOG" id="COG0607">
    <property type="taxonomic scope" value="Bacteria"/>
</dbReference>
<dbReference type="EMBL" id="CP002390">
    <property type="protein sequence ID" value="EFE27950.1"/>
    <property type="molecule type" value="Genomic_DNA"/>
</dbReference>
<dbReference type="SUPFAM" id="SSF52821">
    <property type="entry name" value="Rhodanese/Cell cycle control phosphatase"/>
    <property type="match status" value="1"/>
</dbReference>
<dbReference type="InterPro" id="IPR050229">
    <property type="entry name" value="GlpE_sulfurtransferase"/>
</dbReference>
<dbReference type="SMART" id="SM00450">
    <property type="entry name" value="RHOD"/>
    <property type="match status" value="1"/>
</dbReference>
<dbReference type="STRING" id="546269.HMPREF0389_01202"/>
<dbReference type="Proteomes" id="UP000007468">
    <property type="component" value="Chromosome"/>
</dbReference>
<evidence type="ECO:0000313" key="3">
    <source>
        <dbReference type="Proteomes" id="UP000007468"/>
    </source>
</evidence>
<dbReference type="PROSITE" id="PS50206">
    <property type="entry name" value="RHODANESE_3"/>
    <property type="match status" value="1"/>
</dbReference>
<dbReference type="AlphaFoldDB" id="D6GSW5"/>
<keyword evidence="3" id="KW-1185">Reference proteome</keyword>
<dbReference type="KEGG" id="faa:HMPREF0389_01202"/>
<dbReference type="Gene3D" id="3.40.250.10">
    <property type="entry name" value="Rhodanese-like domain"/>
    <property type="match status" value="1"/>
</dbReference>
<protein>
    <submittedName>
        <fullName evidence="2">Rhodanese-like protein</fullName>
    </submittedName>
</protein>
<dbReference type="PANTHER" id="PTHR43031">
    <property type="entry name" value="FAD-DEPENDENT OXIDOREDUCTASE"/>
    <property type="match status" value="1"/>
</dbReference>
<dbReference type="CDD" id="cd00158">
    <property type="entry name" value="RHOD"/>
    <property type="match status" value="1"/>
</dbReference>
<evidence type="ECO:0000259" key="1">
    <source>
        <dbReference type="PROSITE" id="PS50206"/>
    </source>
</evidence>
<organism evidence="2 3">
    <name type="scientific">Filifactor alocis (strain ATCC 35896 / CCUG 47790 / D40 B5)</name>
    <name type="common">Fusobacterium alocis</name>
    <dbReference type="NCBI Taxonomy" id="546269"/>
    <lineage>
        <taxon>Bacteria</taxon>
        <taxon>Bacillati</taxon>
        <taxon>Bacillota</taxon>
        <taxon>Clostridia</taxon>
        <taxon>Peptostreptococcales</taxon>
        <taxon>Filifactoraceae</taxon>
        <taxon>Filifactor</taxon>
    </lineage>
</organism>
<evidence type="ECO:0000313" key="2">
    <source>
        <dbReference type="EMBL" id="EFE27950.1"/>
    </source>
</evidence>
<gene>
    <name evidence="2" type="ordered locus">HMPREF0389_01202</name>
</gene>
<dbReference type="PANTHER" id="PTHR43031:SF1">
    <property type="entry name" value="PYRIDINE NUCLEOTIDE-DISULPHIDE OXIDOREDUCTASE"/>
    <property type="match status" value="1"/>
</dbReference>
<name>D6GSW5_FILAD</name>